<gene>
    <name evidence="17" type="primary">ycfS</name>
    <name evidence="17" type="ORF">GBAG_1487</name>
</gene>
<feature type="domain" description="L,D-TPase catalytic" evidence="16">
    <location>
        <begin position="105"/>
        <end position="244"/>
    </location>
</feature>
<keyword evidence="8" id="KW-0378">Hydrolase</keyword>
<keyword evidence="10 13" id="KW-0573">Peptidoglycan synthesis</keyword>
<dbReference type="SUPFAM" id="SSF141523">
    <property type="entry name" value="L,D-transpeptidase catalytic domain-like"/>
    <property type="match status" value="1"/>
</dbReference>
<dbReference type="Pfam" id="PF17969">
    <property type="entry name" value="Ldt_C"/>
    <property type="match status" value="1"/>
</dbReference>
<protein>
    <submittedName>
        <fullName evidence="17">L,D-transpeptidase</fullName>
        <ecNumber evidence="17">2.-.-.-</ecNumber>
    </submittedName>
</protein>
<comment type="pathway">
    <text evidence="12">Glycan biosynthesis.</text>
</comment>
<evidence type="ECO:0000256" key="12">
    <source>
        <dbReference type="ARBA" id="ARBA00060592"/>
    </source>
</evidence>
<evidence type="ECO:0000256" key="7">
    <source>
        <dbReference type="ARBA" id="ARBA00022764"/>
    </source>
</evidence>
<comment type="subcellular location">
    <subcellularLocation>
        <location evidence="1">Periplasm</location>
    </subcellularLocation>
</comment>
<dbReference type="FunFam" id="3.10.350.10:FF:000007">
    <property type="entry name" value="Probable L,D-transpeptidase YcfS"/>
    <property type="match status" value="1"/>
</dbReference>
<dbReference type="InterPro" id="IPR050979">
    <property type="entry name" value="LD-transpeptidase"/>
</dbReference>
<feature type="active site" description="Nucleophile" evidence="13">
    <location>
        <position position="220"/>
    </location>
</feature>
<dbReference type="SMART" id="SM00257">
    <property type="entry name" value="LysM"/>
    <property type="match status" value="1"/>
</dbReference>
<accession>A0A085GF07</accession>
<dbReference type="STRING" id="1006004.GBAG_1487"/>
<keyword evidence="7" id="KW-0574">Periplasm</keyword>
<dbReference type="GO" id="GO:0005576">
    <property type="term" value="C:extracellular region"/>
    <property type="evidence" value="ECO:0007669"/>
    <property type="project" value="TreeGrafter"/>
</dbReference>
<evidence type="ECO:0000259" key="15">
    <source>
        <dbReference type="PROSITE" id="PS51782"/>
    </source>
</evidence>
<comment type="similarity">
    <text evidence="3">Belongs to the YkuD family.</text>
</comment>
<dbReference type="PROSITE" id="PS52029">
    <property type="entry name" value="LD_TPASE"/>
    <property type="match status" value="1"/>
</dbReference>
<dbReference type="InterPro" id="IPR038063">
    <property type="entry name" value="Transpep_catalytic_dom"/>
</dbReference>
<dbReference type="PANTHER" id="PTHR30582">
    <property type="entry name" value="L,D-TRANSPEPTIDASE"/>
    <property type="match status" value="1"/>
</dbReference>
<dbReference type="EC" id="2.-.-.-" evidence="17"/>
<keyword evidence="11 13" id="KW-0961">Cell wall biogenesis/degradation</keyword>
<dbReference type="GO" id="GO:0016757">
    <property type="term" value="F:glycosyltransferase activity"/>
    <property type="evidence" value="ECO:0007669"/>
    <property type="project" value="UniProtKB-KW"/>
</dbReference>
<reference evidence="17 18" key="1">
    <citation type="submission" date="2014-05" db="EMBL/GenBank/DDBJ databases">
        <title>ATOL: Assembling a taxonomically balanced genome-scale reconstruction of the evolutionary history of the Enterobacteriaceae.</title>
        <authorList>
            <person name="Plunkett G.III."/>
            <person name="Neeno-Eckwall E.C."/>
            <person name="Glasner J.D."/>
            <person name="Perna N.T."/>
        </authorList>
    </citation>
    <scope>NUCLEOTIDE SEQUENCE [LARGE SCALE GENOMIC DNA]</scope>
    <source>
        <strain evidence="17 18">ATCC 33320</strain>
    </source>
</reference>
<dbReference type="Gene3D" id="3.10.350.10">
    <property type="entry name" value="LysM domain"/>
    <property type="match status" value="1"/>
</dbReference>
<evidence type="ECO:0000256" key="8">
    <source>
        <dbReference type="ARBA" id="ARBA00022801"/>
    </source>
</evidence>
<evidence type="ECO:0000256" key="3">
    <source>
        <dbReference type="ARBA" id="ARBA00005992"/>
    </source>
</evidence>
<dbReference type="CDD" id="cd16913">
    <property type="entry name" value="YkuD_like"/>
    <property type="match status" value="1"/>
</dbReference>
<evidence type="ECO:0000256" key="6">
    <source>
        <dbReference type="ARBA" id="ARBA00022729"/>
    </source>
</evidence>
<dbReference type="InterPro" id="IPR041597">
    <property type="entry name" value="Ldt_C"/>
</dbReference>
<dbReference type="GO" id="GO:0042597">
    <property type="term" value="C:periplasmic space"/>
    <property type="evidence" value="ECO:0007669"/>
    <property type="project" value="UniProtKB-SubCell"/>
</dbReference>
<dbReference type="Gene3D" id="2.40.440.10">
    <property type="entry name" value="L,D-transpeptidase catalytic domain-like"/>
    <property type="match status" value="1"/>
</dbReference>
<keyword evidence="18" id="KW-1185">Reference proteome</keyword>
<evidence type="ECO:0000256" key="10">
    <source>
        <dbReference type="ARBA" id="ARBA00022984"/>
    </source>
</evidence>
<comment type="pathway">
    <text evidence="2 13">Cell wall biogenesis; peptidoglycan biosynthesis.</text>
</comment>
<dbReference type="CDD" id="cd00118">
    <property type="entry name" value="LysM"/>
    <property type="match status" value="1"/>
</dbReference>
<evidence type="ECO:0000313" key="17">
    <source>
        <dbReference type="EMBL" id="KFC82302.1"/>
    </source>
</evidence>
<feature type="signal peptide" evidence="14">
    <location>
        <begin position="1"/>
        <end position="31"/>
    </location>
</feature>
<dbReference type="Pfam" id="PF01476">
    <property type="entry name" value="LysM"/>
    <property type="match status" value="1"/>
</dbReference>
<feature type="domain" description="LysM" evidence="15">
    <location>
        <begin position="48"/>
        <end position="93"/>
    </location>
</feature>
<name>A0A085GF07_9ENTR</name>
<dbReference type="PANTHER" id="PTHR30582:SF27">
    <property type="entry name" value="L,D-TRANSPEPTIDASE YCFS-RELATED"/>
    <property type="match status" value="1"/>
</dbReference>
<evidence type="ECO:0000256" key="2">
    <source>
        <dbReference type="ARBA" id="ARBA00004752"/>
    </source>
</evidence>
<evidence type="ECO:0000256" key="13">
    <source>
        <dbReference type="PROSITE-ProRule" id="PRU01373"/>
    </source>
</evidence>
<dbReference type="OrthoDB" id="9787225at2"/>
<dbReference type="GO" id="GO:0018104">
    <property type="term" value="P:peptidoglycan-protein cross-linking"/>
    <property type="evidence" value="ECO:0007669"/>
    <property type="project" value="TreeGrafter"/>
</dbReference>
<evidence type="ECO:0000256" key="1">
    <source>
        <dbReference type="ARBA" id="ARBA00004418"/>
    </source>
</evidence>
<keyword evidence="9 13" id="KW-0133">Cell shape</keyword>
<sequence length="323" mass="34922">MQSSRFLSLPVRWLASLMLVSASLAAFPASANSYPLPPEGSRLIGQNFFHVVEDNGGSLEAIAKKYNVGFLALLQANPGVDPYVPRAGSVLTIPRQMLLPDAPRQGLVMNLAELRVYYYPAGKNSVTVYPIGIGQLGGDTVTPTMVTSVSDKRANPTWTPTANIRARYLANGIKLPAVVPAGPENPMGHHAIRLAAYGGVYLLHGTNADFGIGMRVSSGCIRLRDDDIKALYKEMPVGTPVRIINTAIKTSVEPDGRRLVEVHQPLSKHIDDDPKVLPIVLTEQMKQFQSAPETDASVMEQAMQHRSGMPIEVNAYGIASTEI</sequence>
<comment type="caution">
    <text evidence="17">The sequence shown here is derived from an EMBL/GenBank/DDBJ whole genome shotgun (WGS) entry which is preliminary data.</text>
</comment>
<evidence type="ECO:0000313" key="18">
    <source>
        <dbReference type="Proteomes" id="UP000028653"/>
    </source>
</evidence>
<evidence type="ECO:0000256" key="14">
    <source>
        <dbReference type="SAM" id="SignalP"/>
    </source>
</evidence>
<proteinExistence type="inferred from homology"/>
<dbReference type="GO" id="GO:0008360">
    <property type="term" value="P:regulation of cell shape"/>
    <property type="evidence" value="ECO:0007669"/>
    <property type="project" value="UniProtKB-UniRule"/>
</dbReference>
<feature type="chain" id="PRO_5001791296" evidence="14">
    <location>
        <begin position="32"/>
        <end position="323"/>
    </location>
</feature>
<dbReference type="eggNOG" id="COG1376">
    <property type="taxonomic scope" value="Bacteria"/>
</dbReference>
<dbReference type="InterPro" id="IPR018392">
    <property type="entry name" value="LysM"/>
</dbReference>
<dbReference type="InterPro" id="IPR036779">
    <property type="entry name" value="LysM_dom_sf"/>
</dbReference>
<dbReference type="InterPro" id="IPR005490">
    <property type="entry name" value="LD_TPept_cat_dom"/>
</dbReference>
<dbReference type="EMBL" id="JMPI01000023">
    <property type="protein sequence ID" value="KFC82302.1"/>
    <property type="molecule type" value="Genomic_DNA"/>
</dbReference>
<evidence type="ECO:0000256" key="4">
    <source>
        <dbReference type="ARBA" id="ARBA00022676"/>
    </source>
</evidence>
<evidence type="ECO:0000256" key="11">
    <source>
        <dbReference type="ARBA" id="ARBA00023316"/>
    </source>
</evidence>
<feature type="active site" description="Proton donor/acceptor" evidence="13">
    <location>
        <position position="204"/>
    </location>
</feature>
<keyword evidence="4" id="KW-0328">Glycosyltransferase</keyword>
<evidence type="ECO:0000256" key="9">
    <source>
        <dbReference type="ARBA" id="ARBA00022960"/>
    </source>
</evidence>
<keyword evidence="5 17" id="KW-0808">Transferase</keyword>
<dbReference type="AlphaFoldDB" id="A0A085GF07"/>
<dbReference type="GO" id="GO:0071972">
    <property type="term" value="F:peptidoglycan L,D-transpeptidase activity"/>
    <property type="evidence" value="ECO:0007669"/>
    <property type="project" value="UniProtKB-ARBA"/>
</dbReference>
<evidence type="ECO:0000256" key="5">
    <source>
        <dbReference type="ARBA" id="ARBA00022679"/>
    </source>
</evidence>
<dbReference type="Pfam" id="PF03734">
    <property type="entry name" value="YkuD"/>
    <property type="match status" value="1"/>
</dbReference>
<dbReference type="Proteomes" id="UP000028653">
    <property type="component" value="Unassembled WGS sequence"/>
</dbReference>
<dbReference type="GO" id="GO:0071555">
    <property type="term" value="P:cell wall organization"/>
    <property type="evidence" value="ECO:0007669"/>
    <property type="project" value="UniProtKB-UniRule"/>
</dbReference>
<dbReference type="PROSITE" id="PS51782">
    <property type="entry name" value="LYSM"/>
    <property type="match status" value="1"/>
</dbReference>
<evidence type="ECO:0000259" key="16">
    <source>
        <dbReference type="PROSITE" id="PS52029"/>
    </source>
</evidence>
<keyword evidence="6 14" id="KW-0732">Signal</keyword>
<organism evidence="17 18">
    <name type="scientific">Buttiauxella agrestis ATCC 33320</name>
    <dbReference type="NCBI Taxonomy" id="1006004"/>
    <lineage>
        <taxon>Bacteria</taxon>
        <taxon>Pseudomonadati</taxon>
        <taxon>Pseudomonadota</taxon>
        <taxon>Gammaproteobacteria</taxon>
        <taxon>Enterobacterales</taxon>
        <taxon>Enterobacteriaceae</taxon>
        <taxon>Buttiauxella</taxon>
    </lineage>
</organism>
<dbReference type="UniPathway" id="UPA00219"/>
<dbReference type="FunFam" id="2.40.440.10:FF:000001">
    <property type="entry name" value="L,D-transpeptidase YbiS"/>
    <property type="match status" value="1"/>
</dbReference>